<name>A0AAD8L0L0_TARER</name>
<dbReference type="AlphaFoldDB" id="A0AAD8L0L0"/>
<protein>
    <submittedName>
        <fullName evidence="1">Uncharacterized protein</fullName>
    </submittedName>
</protein>
<sequence length="104" mass="11606">MLTSCVHHVLYVPLFHSRFTDIAVCVAEACVFEECMSCRRRKKPWLVSDPSSSNAANDALDIAFEGAIQSVNQGSYRDAMLRAAVSRRGEIVGIWLVLLGLFMR</sequence>
<dbReference type="EMBL" id="JAUHHV010000002">
    <property type="protein sequence ID" value="KAK1432024.1"/>
    <property type="molecule type" value="Genomic_DNA"/>
</dbReference>
<organism evidence="1 2">
    <name type="scientific">Tagetes erecta</name>
    <name type="common">African marigold</name>
    <dbReference type="NCBI Taxonomy" id="13708"/>
    <lineage>
        <taxon>Eukaryota</taxon>
        <taxon>Viridiplantae</taxon>
        <taxon>Streptophyta</taxon>
        <taxon>Embryophyta</taxon>
        <taxon>Tracheophyta</taxon>
        <taxon>Spermatophyta</taxon>
        <taxon>Magnoliopsida</taxon>
        <taxon>eudicotyledons</taxon>
        <taxon>Gunneridae</taxon>
        <taxon>Pentapetalae</taxon>
        <taxon>asterids</taxon>
        <taxon>campanulids</taxon>
        <taxon>Asterales</taxon>
        <taxon>Asteraceae</taxon>
        <taxon>Asteroideae</taxon>
        <taxon>Heliantheae alliance</taxon>
        <taxon>Tageteae</taxon>
        <taxon>Tagetes</taxon>
    </lineage>
</organism>
<gene>
    <name evidence="1" type="ORF">QVD17_08901</name>
</gene>
<accession>A0AAD8L0L0</accession>
<dbReference type="Proteomes" id="UP001229421">
    <property type="component" value="Unassembled WGS sequence"/>
</dbReference>
<evidence type="ECO:0000313" key="1">
    <source>
        <dbReference type="EMBL" id="KAK1432024.1"/>
    </source>
</evidence>
<evidence type="ECO:0000313" key="2">
    <source>
        <dbReference type="Proteomes" id="UP001229421"/>
    </source>
</evidence>
<reference evidence="1" key="1">
    <citation type="journal article" date="2023" name="bioRxiv">
        <title>Improved chromosome-level genome assembly for marigold (Tagetes erecta).</title>
        <authorList>
            <person name="Jiang F."/>
            <person name="Yuan L."/>
            <person name="Wang S."/>
            <person name="Wang H."/>
            <person name="Xu D."/>
            <person name="Wang A."/>
            <person name="Fan W."/>
        </authorList>
    </citation>
    <scope>NUCLEOTIDE SEQUENCE</scope>
    <source>
        <strain evidence="1">WSJ</strain>
        <tissue evidence="1">Leaf</tissue>
    </source>
</reference>
<proteinExistence type="predicted"/>
<keyword evidence="2" id="KW-1185">Reference proteome</keyword>
<comment type="caution">
    <text evidence="1">The sequence shown here is derived from an EMBL/GenBank/DDBJ whole genome shotgun (WGS) entry which is preliminary data.</text>
</comment>